<dbReference type="Proteomes" id="UP000500938">
    <property type="component" value="Chromosome"/>
</dbReference>
<dbReference type="Gene3D" id="3.30.360.10">
    <property type="entry name" value="Dihydrodipicolinate Reductase, domain 2"/>
    <property type="match status" value="1"/>
</dbReference>
<evidence type="ECO:0000313" key="3">
    <source>
        <dbReference type="EMBL" id="QJR35543.1"/>
    </source>
</evidence>
<dbReference type="Pfam" id="PF22725">
    <property type="entry name" value="GFO_IDH_MocA_C3"/>
    <property type="match status" value="1"/>
</dbReference>
<dbReference type="SUPFAM" id="SSF51735">
    <property type="entry name" value="NAD(P)-binding Rossmann-fold domains"/>
    <property type="match status" value="1"/>
</dbReference>
<reference evidence="3 4" key="1">
    <citation type="submission" date="2020-05" db="EMBL/GenBank/DDBJ databases">
        <title>Complete genome sequence of Gemmatimonas greenlandica TET16.</title>
        <authorList>
            <person name="Zeng Y."/>
        </authorList>
    </citation>
    <scope>NUCLEOTIDE SEQUENCE [LARGE SCALE GENOMIC DNA]</scope>
    <source>
        <strain evidence="3 4">TET16</strain>
    </source>
</reference>
<dbReference type="KEGG" id="ggr:HKW67_08500"/>
<dbReference type="InterPro" id="IPR036291">
    <property type="entry name" value="NAD(P)-bd_dom_sf"/>
</dbReference>
<dbReference type="AlphaFoldDB" id="A0A6M4ILF2"/>
<feature type="domain" description="Gfo/Idh/MocA-like oxidoreductase N-terminal" evidence="1">
    <location>
        <begin position="5"/>
        <end position="125"/>
    </location>
</feature>
<gene>
    <name evidence="3" type="ORF">HKW67_08500</name>
</gene>
<keyword evidence="4" id="KW-1185">Reference proteome</keyword>
<evidence type="ECO:0000313" key="4">
    <source>
        <dbReference type="Proteomes" id="UP000500938"/>
    </source>
</evidence>
<dbReference type="RefSeq" id="WP_171224974.1">
    <property type="nucleotide sequence ID" value="NZ_CP053085.1"/>
</dbReference>
<proteinExistence type="predicted"/>
<accession>A0A6M4ILF2</accession>
<evidence type="ECO:0000259" key="2">
    <source>
        <dbReference type="Pfam" id="PF22725"/>
    </source>
</evidence>
<dbReference type="PANTHER" id="PTHR43708">
    <property type="entry name" value="CONSERVED EXPRESSED OXIDOREDUCTASE (EUROFUNG)"/>
    <property type="match status" value="1"/>
</dbReference>
<dbReference type="InterPro" id="IPR000683">
    <property type="entry name" value="Gfo/Idh/MocA-like_OxRdtase_N"/>
</dbReference>
<protein>
    <submittedName>
        <fullName evidence="3">Gfo/Idh/MocA family oxidoreductase</fullName>
    </submittedName>
</protein>
<dbReference type="InterPro" id="IPR051317">
    <property type="entry name" value="Gfo/Idh/MocA_oxidoreduct"/>
</dbReference>
<dbReference type="GO" id="GO:0000166">
    <property type="term" value="F:nucleotide binding"/>
    <property type="evidence" value="ECO:0007669"/>
    <property type="project" value="InterPro"/>
</dbReference>
<sequence length="334" mass="36779">MKDGVRIAVVGTGAIAQLTHIPVLSKLRGAKLVALCDNDAAKARALADRFDVPDVFTDFEELLDSDELDAVIIATPNHLHEPHVLSALRKKLHVLCERPLSLSTRGIERCIAAAHKADRRLVVGHNHRFRSDVQALDQFIRNAELGQVTSIRAGSLQMKHTADGWRNRRAESGGGVFLEHGFPLLDLAMWLADGPNPIRVVSSMRRGRAAGSVEDAMQVFLECDNGLVLNIDVSWSYVGSEDRWWFEVHATRGSARLAPLRVTKELNGRAVDVSPSGAAARESPFLQSYRAEIAHFLAVINGEAPYEPPTDQVLVQKVVEAIYKAADDGKEFRF</sequence>
<evidence type="ECO:0000259" key="1">
    <source>
        <dbReference type="Pfam" id="PF01408"/>
    </source>
</evidence>
<dbReference type="EMBL" id="CP053085">
    <property type="protein sequence ID" value="QJR35543.1"/>
    <property type="molecule type" value="Genomic_DNA"/>
</dbReference>
<dbReference type="InterPro" id="IPR055170">
    <property type="entry name" value="GFO_IDH_MocA-like_dom"/>
</dbReference>
<feature type="domain" description="GFO/IDH/MocA-like oxidoreductase" evidence="2">
    <location>
        <begin position="133"/>
        <end position="255"/>
    </location>
</feature>
<dbReference type="SUPFAM" id="SSF55347">
    <property type="entry name" value="Glyceraldehyde-3-phosphate dehydrogenase-like, C-terminal domain"/>
    <property type="match status" value="1"/>
</dbReference>
<name>A0A6M4ILF2_9BACT</name>
<dbReference type="Gene3D" id="3.40.50.720">
    <property type="entry name" value="NAD(P)-binding Rossmann-like Domain"/>
    <property type="match status" value="1"/>
</dbReference>
<dbReference type="PANTHER" id="PTHR43708:SF8">
    <property type="entry name" value="OXIDOREDUCTASE"/>
    <property type="match status" value="1"/>
</dbReference>
<dbReference type="Pfam" id="PF01408">
    <property type="entry name" value="GFO_IDH_MocA"/>
    <property type="match status" value="1"/>
</dbReference>
<organism evidence="3 4">
    <name type="scientific">Gemmatimonas groenlandica</name>
    <dbReference type="NCBI Taxonomy" id="2732249"/>
    <lineage>
        <taxon>Bacteria</taxon>
        <taxon>Pseudomonadati</taxon>
        <taxon>Gemmatimonadota</taxon>
        <taxon>Gemmatimonadia</taxon>
        <taxon>Gemmatimonadales</taxon>
        <taxon>Gemmatimonadaceae</taxon>
        <taxon>Gemmatimonas</taxon>
    </lineage>
</organism>